<dbReference type="GO" id="GO:0005634">
    <property type="term" value="C:nucleus"/>
    <property type="evidence" value="ECO:0007669"/>
    <property type="project" value="TreeGrafter"/>
</dbReference>
<dbReference type="Proteomes" id="UP000053317">
    <property type="component" value="Unassembled WGS sequence"/>
</dbReference>
<protein>
    <recommendedName>
        <fullName evidence="2">DUF4211 domain-containing protein</fullName>
    </recommendedName>
</protein>
<feature type="compositionally biased region" description="Basic residues" evidence="1">
    <location>
        <begin position="77"/>
        <end position="92"/>
    </location>
</feature>
<evidence type="ECO:0000256" key="1">
    <source>
        <dbReference type="SAM" id="MobiDB-lite"/>
    </source>
</evidence>
<dbReference type="Pfam" id="PF13926">
    <property type="entry name" value="DUF4211"/>
    <property type="match status" value="1"/>
</dbReference>
<accession>A0A0G2EPA7</accession>
<proteinExistence type="predicted"/>
<dbReference type="AlphaFoldDB" id="A0A0G2EPA7"/>
<feature type="region of interest" description="Disordered" evidence="1">
    <location>
        <begin position="323"/>
        <end position="351"/>
    </location>
</feature>
<feature type="compositionally biased region" description="Low complexity" evidence="1">
    <location>
        <begin position="330"/>
        <end position="340"/>
    </location>
</feature>
<dbReference type="PANTHER" id="PTHR14689">
    <property type="entry name" value="PHORBOL-ESTER_DAG-TYPE DOMAIN-CONTAINING PROTEIN"/>
    <property type="match status" value="1"/>
</dbReference>
<feature type="compositionally biased region" description="Basic and acidic residues" evidence="1">
    <location>
        <begin position="182"/>
        <end position="196"/>
    </location>
</feature>
<sequence>MIAIQSYKTAHGGVEEVMTLRMGLQEGQPGYLLSSDEDSLPRPSLHRDQNPRRTVRNVSSSSDEPQDDDKTVVVTPAKRKRGGRLVRGTRRHDRQEELDLEEDLEDLEDSTLQQSRTRGVIVNSARDKYRQGLEALKKSRAQKSSPHRYRGESDLEERRSEAQEVDSEERTNYSGTMKSRILSRDELSESSHSERPDSDEDLDQYEDDFVEDDDNAPIGLPLEFSSWATAPPRQHFRNVVEWLVKNKIAPAFGRDDELFKLSFDKIDTEATGQAGSRFVSSTWQGDFKNSLEARPEVQIVKIDNHGGDVAWLENCAACLVDEDETDDDTSTTPSLISSSEPLPPSHRTYPLGKSCASNASTAHKLLHWKYHLNQYILDLLRANGYLTPEQIVQRDSKSQRQREKQAETFIDELESSGEMDELWRVWKLELEGARMGMEGWEDYRENRGRKGMMGFGGGGMWGR</sequence>
<dbReference type="EMBL" id="LCWF01000064">
    <property type="protein sequence ID" value="KKY23931.1"/>
    <property type="molecule type" value="Genomic_DNA"/>
</dbReference>
<gene>
    <name evidence="3" type="ORF">UCRPC4_g02744</name>
</gene>
<reference evidence="3 4" key="2">
    <citation type="submission" date="2015-05" db="EMBL/GenBank/DDBJ databases">
        <authorList>
            <person name="Morales-Cruz A."/>
            <person name="Amrine K.C."/>
            <person name="Cantu D."/>
        </authorList>
    </citation>
    <scope>NUCLEOTIDE SEQUENCE [LARGE SCALE GENOMIC DNA]</scope>
    <source>
        <strain evidence="3">UCRPC4</strain>
    </source>
</reference>
<feature type="region of interest" description="Disordered" evidence="1">
    <location>
        <begin position="135"/>
        <end position="202"/>
    </location>
</feature>
<dbReference type="PANTHER" id="PTHR14689:SF0">
    <property type="entry name" value="COILED-COIL DOMAIN-CONTAINING PROTEIN 82"/>
    <property type="match status" value="1"/>
</dbReference>
<feature type="compositionally biased region" description="Basic and acidic residues" evidence="1">
    <location>
        <begin position="149"/>
        <end position="162"/>
    </location>
</feature>
<dbReference type="OrthoDB" id="21499at2759"/>
<comment type="caution">
    <text evidence="3">The sequence shown here is derived from an EMBL/GenBank/DDBJ whole genome shotgun (WGS) entry which is preliminary data.</text>
</comment>
<feature type="domain" description="DUF4211" evidence="2">
    <location>
        <begin position="208"/>
        <end position="318"/>
    </location>
</feature>
<evidence type="ECO:0000313" key="3">
    <source>
        <dbReference type="EMBL" id="KKY23931.1"/>
    </source>
</evidence>
<feature type="region of interest" description="Disordered" evidence="1">
    <location>
        <begin position="28"/>
        <end position="93"/>
    </location>
</feature>
<reference evidence="3 4" key="1">
    <citation type="submission" date="2015-05" db="EMBL/GenBank/DDBJ databases">
        <title>Distinctive expansion of gene families associated with plant cell wall degradation and secondary metabolism in the genomes of grapevine trunk pathogens.</title>
        <authorList>
            <person name="Lawrence D.P."/>
            <person name="Travadon R."/>
            <person name="Rolshausen P.E."/>
            <person name="Baumgartner K."/>
        </authorList>
    </citation>
    <scope>NUCLEOTIDE SEQUENCE [LARGE SCALE GENOMIC DNA]</scope>
    <source>
        <strain evidence="3">UCRPC4</strain>
    </source>
</reference>
<name>A0A0G2EPA7_PHACM</name>
<organism evidence="3 4">
    <name type="scientific">Phaeomoniella chlamydospora</name>
    <name type="common">Phaeoacremonium chlamydosporum</name>
    <dbReference type="NCBI Taxonomy" id="158046"/>
    <lineage>
        <taxon>Eukaryota</taxon>
        <taxon>Fungi</taxon>
        <taxon>Dikarya</taxon>
        <taxon>Ascomycota</taxon>
        <taxon>Pezizomycotina</taxon>
        <taxon>Eurotiomycetes</taxon>
        <taxon>Chaetothyriomycetidae</taxon>
        <taxon>Phaeomoniellales</taxon>
        <taxon>Phaeomoniellaceae</taxon>
        <taxon>Phaeomoniella</taxon>
    </lineage>
</organism>
<dbReference type="InterPro" id="IPR025451">
    <property type="entry name" value="DUF4211"/>
</dbReference>
<keyword evidence="4" id="KW-1185">Reference proteome</keyword>
<evidence type="ECO:0000313" key="4">
    <source>
        <dbReference type="Proteomes" id="UP000053317"/>
    </source>
</evidence>
<feature type="compositionally biased region" description="Basic residues" evidence="1">
    <location>
        <begin position="138"/>
        <end position="148"/>
    </location>
</feature>
<evidence type="ECO:0000259" key="2">
    <source>
        <dbReference type="Pfam" id="PF13926"/>
    </source>
</evidence>